<keyword evidence="2" id="KW-0808">Transferase</keyword>
<dbReference type="Pfam" id="PF01041">
    <property type="entry name" value="DegT_DnrJ_EryC1"/>
    <property type="match status" value="1"/>
</dbReference>
<dbReference type="PANTHER" id="PTHR30244:SF34">
    <property type="entry name" value="DTDP-4-AMINO-4,6-DIDEOXYGALACTOSE TRANSAMINASE"/>
    <property type="match status" value="1"/>
</dbReference>
<keyword evidence="2" id="KW-0032">Aminotransferase</keyword>
<keyword evidence="1" id="KW-0663">Pyridoxal phosphate</keyword>
<dbReference type="SUPFAM" id="SSF53383">
    <property type="entry name" value="PLP-dependent transferases"/>
    <property type="match status" value="1"/>
</dbReference>
<dbReference type="InterPro" id="IPR000653">
    <property type="entry name" value="DegT/StrS_aminotransferase"/>
</dbReference>
<dbReference type="GO" id="GO:0030170">
    <property type="term" value="F:pyridoxal phosphate binding"/>
    <property type="evidence" value="ECO:0007669"/>
    <property type="project" value="TreeGrafter"/>
</dbReference>
<reference evidence="2" key="1">
    <citation type="submission" date="2019-09" db="EMBL/GenBank/DDBJ databases">
        <title>Characterisation of the sponge microbiome using genome-centric metagenomics.</title>
        <authorList>
            <person name="Engelberts J.P."/>
            <person name="Robbins S.J."/>
            <person name="De Goeij J.M."/>
            <person name="Aranda M."/>
            <person name="Bell S.C."/>
            <person name="Webster N.S."/>
        </authorList>
    </citation>
    <scope>NUCLEOTIDE SEQUENCE</scope>
    <source>
        <strain evidence="2">SB0662_bin_9</strain>
    </source>
</reference>
<evidence type="ECO:0000256" key="1">
    <source>
        <dbReference type="RuleBase" id="RU004508"/>
    </source>
</evidence>
<protein>
    <submittedName>
        <fullName evidence="2">DegT/DnrJ/EryC1/StrS family aminotransferase</fullName>
    </submittedName>
</protein>
<dbReference type="Gene3D" id="3.90.1150.10">
    <property type="entry name" value="Aspartate Aminotransferase, domain 1"/>
    <property type="match status" value="1"/>
</dbReference>
<dbReference type="CDD" id="cd00616">
    <property type="entry name" value="AHBA_syn"/>
    <property type="match status" value="1"/>
</dbReference>
<dbReference type="AlphaFoldDB" id="A0A6B1DZE6"/>
<dbReference type="InterPro" id="IPR015422">
    <property type="entry name" value="PyrdxlP-dep_Trfase_small"/>
</dbReference>
<gene>
    <name evidence="2" type="ORF">F4Y08_16965</name>
</gene>
<dbReference type="PANTHER" id="PTHR30244">
    <property type="entry name" value="TRANSAMINASE"/>
    <property type="match status" value="1"/>
</dbReference>
<comment type="caution">
    <text evidence="2">The sequence shown here is derived from an EMBL/GenBank/DDBJ whole genome shotgun (WGS) entry which is preliminary data.</text>
</comment>
<dbReference type="EMBL" id="VXPY01000122">
    <property type="protein sequence ID" value="MYD91993.1"/>
    <property type="molecule type" value="Genomic_DNA"/>
</dbReference>
<dbReference type="InterPro" id="IPR015424">
    <property type="entry name" value="PyrdxlP-dep_Trfase"/>
</dbReference>
<comment type="similarity">
    <text evidence="1">Belongs to the DegT/DnrJ/EryC1 family.</text>
</comment>
<dbReference type="Gene3D" id="3.40.640.10">
    <property type="entry name" value="Type I PLP-dependent aspartate aminotransferase-like (Major domain)"/>
    <property type="match status" value="1"/>
</dbReference>
<proteinExistence type="inferred from homology"/>
<accession>A0A6B1DZE6</accession>
<evidence type="ECO:0000313" key="2">
    <source>
        <dbReference type="EMBL" id="MYD91993.1"/>
    </source>
</evidence>
<dbReference type="GO" id="GO:0000271">
    <property type="term" value="P:polysaccharide biosynthetic process"/>
    <property type="evidence" value="ECO:0007669"/>
    <property type="project" value="TreeGrafter"/>
</dbReference>
<dbReference type="GO" id="GO:0008483">
    <property type="term" value="F:transaminase activity"/>
    <property type="evidence" value="ECO:0007669"/>
    <property type="project" value="UniProtKB-KW"/>
</dbReference>
<organism evidence="2">
    <name type="scientific">Caldilineaceae bacterium SB0662_bin_9</name>
    <dbReference type="NCBI Taxonomy" id="2605258"/>
    <lineage>
        <taxon>Bacteria</taxon>
        <taxon>Bacillati</taxon>
        <taxon>Chloroflexota</taxon>
        <taxon>Caldilineae</taxon>
        <taxon>Caldilineales</taxon>
        <taxon>Caldilineaceae</taxon>
    </lineage>
</organism>
<sequence>MQVINTKDHQGADRLAVGHEQAVRMHADIRVARQPGHVAVAAFLQPGLQVVGVHGPGPRGGNAAQIEAQPRGQDPDRGCGQFGLRHVSGFRAAASGAFSTCEYTDRVFRLSWFLPIGVPPMNLNSQTPSASESVLAIRGGPKAVDRDLNLFKGAGLLGAEEKQAVMEVLDAQSLFRYYGPNHLGKVAAFEQALADYLGVPFALGAANGTAALRLGLAALGVGPGDEVIVPAATFIASVGAIVASRARPVFCEVDANMLLDPEDLERCLTPLTKAIMPVHLGGKCADMDAVCDFARVHGLKVIEDAAQAVGSVHRDRPVATIGDVGCFSFQLEKNITSGEGGALITSDPELYRRATIYSDQGGQFWTSHSGVRDHFKGLQADPIVGENLRMNEIAGAIMGCQLSKLPAVLDRIESTNGALRTGMEELAGASLEPRAEGRDRHSVWVIDYAESAEDASERIEWLRAEGLPVGKIYGGVPVYAADQVLNQRLAARGCPFDCPAYFPEPVEYSMGMCPRSEDLMNRSIVLNVGPLWSEEDLDDVLTGAAKVYRAAADSG</sequence>
<name>A0A6B1DZE6_9CHLR</name>
<dbReference type="InterPro" id="IPR015421">
    <property type="entry name" value="PyrdxlP-dep_Trfase_major"/>
</dbReference>